<dbReference type="EMBL" id="NGJU01000016">
    <property type="protein sequence ID" value="RST94151.1"/>
    <property type="molecule type" value="Genomic_DNA"/>
</dbReference>
<protein>
    <submittedName>
        <fullName evidence="1">Uncharacterized protein</fullName>
    </submittedName>
</protein>
<reference evidence="1 2" key="1">
    <citation type="submission" date="2017-05" db="EMBL/GenBank/DDBJ databases">
        <title>Vagococcus spp. assemblies.</title>
        <authorList>
            <person name="Gulvik C.A."/>
        </authorList>
    </citation>
    <scope>NUCLEOTIDE SEQUENCE [LARGE SCALE GENOMIC DNA]</scope>
    <source>
        <strain evidence="1 2">NCFB 2777</strain>
    </source>
</reference>
<accession>A0A429ZKE5</accession>
<keyword evidence="2" id="KW-1185">Reference proteome</keyword>
<name>A0A429ZKE5_9ENTE</name>
<evidence type="ECO:0000313" key="2">
    <source>
        <dbReference type="Proteomes" id="UP000287239"/>
    </source>
</evidence>
<evidence type="ECO:0000313" key="1">
    <source>
        <dbReference type="EMBL" id="RST94151.1"/>
    </source>
</evidence>
<dbReference type="Proteomes" id="UP000287239">
    <property type="component" value="Unassembled WGS sequence"/>
</dbReference>
<gene>
    <name evidence="1" type="ORF">CBF35_10575</name>
</gene>
<dbReference type="OrthoDB" id="2361267at2"/>
<sequence length="102" mass="12232">MSISEFITYIEARLNSKDAFYAKSLDDQLARNQRRAPAKRWNEVKMERVIDKQWKELLTNVYNQIRPQINKELPGDEAWLNFLTQDDFLESIDESVFEIEFE</sequence>
<dbReference type="AlphaFoldDB" id="A0A429ZKE5"/>
<comment type="caution">
    <text evidence="1">The sequence shown here is derived from an EMBL/GenBank/DDBJ whole genome shotgun (WGS) entry which is preliminary data.</text>
</comment>
<dbReference type="RefSeq" id="WP_126780928.1">
    <property type="nucleotide sequence ID" value="NZ_CAUQJP010000125.1"/>
</dbReference>
<organism evidence="1 2">
    <name type="scientific">Vagococcus salmoninarum</name>
    <dbReference type="NCBI Taxonomy" id="2739"/>
    <lineage>
        <taxon>Bacteria</taxon>
        <taxon>Bacillati</taxon>
        <taxon>Bacillota</taxon>
        <taxon>Bacilli</taxon>
        <taxon>Lactobacillales</taxon>
        <taxon>Enterococcaceae</taxon>
        <taxon>Vagococcus</taxon>
    </lineage>
</organism>
<proteinExistence type="predicted"/>
<dbReference type="GeneID" id="98568818"/>